<evidence type="ECO:0000256" key="2">
    <source>
        <dbReference type="ARBA" id="ARBA00022649"/>
    </source>
</evidence>
<evidence type="ECO:0000313" key="3">
    <source>
        <dbReference type="EMBL" id="BAL97289.1"/>
    </source>
</evidence>
<dbReference type="InterPro" id="IPR007712">
    <property type="entry name" value="RelE/ParE_toxin"/>
</dbReference>
<comment type="similarity">
    <text evidence="1">Belongs to the RelE toxin family.</text>
</comment>
<dbReference type="PANTHER" id="PTHR33755">
    <property type="entry name" value="TOXIN PARE1-RELATED"/>
    <property type="match status" value="1"/>
</dbReference>
<dbReference type="RefSeq" id="WP_014430139.1">
    <property type="nucleotide sequence ID" value="NC_017075.1"/>
</dbReference>
<dbReference type="InterPro" id="IPR035093">
    <property type="entry name" value="RelE/ParE_toxin_dom_sf"/>
</dbReference>
<dbReference type="Proteomes" id="UP000007883">
    <property type="component" value="Chromosome"/>
</dbReference>
<keyword evidence="4" id="KW-1185">Reference proteome</keyword>
<dbReference type="AlphaFoldDB" id="I0HWA2"/>
<dbReference type="Gene3D" id="3.30.2310.20">
    <property type="entry name" value="RelE-like"/>
    <property type="match status" value="1"/>
</dbReference>
<dbReference type="KEGG" id="rge:RGE_39530"/>
<dbReference type="STRING" id="983917.RGE_39530"/>
<sequence length="108" mass="12219">MIRYTVVFSHEARRQLGDLQRYLSREASPAVAKRYTDALVDTCTELAMFPHRGTPRPEIRPELRTTHHRGRTTIAYRIVESRKEVVVLGIFHGGQDYPSALAADPGEG</sequence>
<dbReference type="HOGENOM" id="CLU_147162_10_0_4"/>
<evidence type="ECO:0000313" key="4">
    <source>
        <dbReference type="Proteomes" id="UP000007883"/>
    </source>
</evidence>
<reference evidence="3 4" key="1">
    <citation type="journal article" date="2012" name="J. Bacteriol.">
        <title>Complete genome sequence of phototrophic betaproteobacterium Rubrivivax gelatinosus IL144.</title>
        <authorList>
            <person name="Nagashima S."/>
            <person name="Kamimura A."/>
            <person name="Shimizu T."/>
            <person name="Nakamura-isaki S."/>
            <person name="Aono E."/>
            <person name="Sakamoto K."/>
            <person name="Ichikawa N."/>
            <person name="Nakazawa H."/>
            <person name="Sekine M."/>
            <person name="Yamazaki S."/>
            <person name="Fujita N."/>
            <person name="Shimada K."/>
            <person name="Hanada S."/>
            <person name="Nagashima K.V.P."/>
        </authorList>
    </citation>
    <scope>NUCLEOTIDE SEQUENCE [LARGE SCALE GENOMIC DNA]</scope>
    <source>
        <strain evidence="4">NBRC 100245 / IL144</strain>
    </source>
</reference>
<dbReference type="EMBL" id="AP012320">
    <property type="protein sequence ID" value="BAL97289.1"/>
    <property type="molecule type" value="Genomic_DNA"/>
</dbReference>
<dbReference type="InterPro" id="IPR051803">
    <property type="entry name" value="TA_system_RelE-like_toxin"/>
</dbReference>
<proteinExistence type="inferred from homology"/>
<evidence type="ECO:0008006" key="5">
    <source>
        <dbReference type="Google" id="ProtNLM"/>
    </source>
</evidence>
<dbReference type="Pfam" id="PF05016">
    <property type="entry name" value="ParE_toxin"/>
    <property type="match status" value="1"/>
</dbReference>
<name>I0HWA2_RUBGI</name>
<dbReference type="PANTHER" id="PTHR33755:SF6">
    <property type="entry name" value="PLASMID STABILIZATION SYSTEM PROTEIN"/>
    <property type="match status" value="1"/>
</dbReference>
<gene>
    <name evidence="3" type="ordered locus">RGE_39530</name>
</gene>
<keyword evidence="2" id="KW-1277">Toxin-antitoxin system</keyword>
<protein>
    <recommendedName>
        <fullName evidence="5">Plasmid stabilization system protein ParE</fullName>
    </recommendedName>
</protein>
<accession>I0HWA2</accession>
<evidence type="ECO:0000256" key="1">
    <source>
        <dbReference type="ARBA" id="ARBA00006226"/>
    </source>
</evidence>
<organism evidence="3 4">
    <name type="scientific">Rubrivivax gelatinosus (strain NBRC 100245 / IL144)</name>
    <dbReference type="NCBI Taxonomy" id="983917"/>
    <lineage>
        <taxon>Bacteria</taxon>
        <taxon>Pseudomonadati</taxon>
        <taxon>Pseudomonadota</taxon>
        <taxon>Betaproteobacteria</taxon>
        <taxon>Burkholderiales</taxon>
        <taxon>Sphaerotilaceae</taxon>
        <taxon>Rubrivivax</taxon>
    </lineage>
</organism>
<dbReference type="eggNOG" id="COG3668">
    <property type="taxonomic scope" value="Bacteria"/>
</dbReference>